<evidence type="ECO:0000259" key="6">
    <source>
        <dbReference type="PROSITE" id="PS50071"/>
    </source>
</evidence>
<comment type="subcellular location">
    <subcellularLocation>
        <location evidence="1 3 4">Nucleus</location>
    </subcellularLocation>
</comment>
<feature type="region of interest" description="Disordered" evidence="5">
    <location>
        <begin position="116"/>
        <end position="183"/>
    </location>
</feature>
<dbReference type="PANTHER" id="PTHR45874">
    <property type="entry name" value="HOMEOBOX PROTEIN ABDOMINAL-B"/>
    <property type="match status" value="1"/>
</dbReference>
<accession>G7YV04</accession>
<dbReference type="GO" id="GO:0005634">
    <property type="term" value="C:nucleus"/>
    <property type="evidence" value="ECO:0007669"/>
    <property type="project" value="UniProtKB-SubCell"/>
</dbReference>
<gene>
    <name evidence="7" type="ORF">CLF_111503</name>
</gene>
<organism evidence="7 8">
    <name type="scientific">Clonorchis sinensis</name>
    <name type="common">Chinese liver fluke</name>
    <dbReference type="NCBI Taxonomy" id="79923"/>
    <lineage>
        <taxon>Eukaryota</taxon>
        <taxon>Metazoa</taxon>
        <taxon>Spiralia</taxon>
        <taxon>Lophotrochozoa</taxon>
        <taxon>Platyhelminthes</taxon>
        <taxon>Trematoda</taxon>
        <taxon>Digenea</taxon>
        <taxon>Opisthorchiida</taxon>
        <taxon>Opisthorchiata</taxon>
        <taxon>Opisthorchiidae</taxon>
        <taxon>Clonorchis</taxon>
    </lineage>
</organism>
<feature type="domain" description="Homeobox" evidence="6">
    <location>
        <begin position="566"/>
        <end position="612"/>
    </location>
</feature>
<keyword evidence="8" id="KW-1185">Reference proteome</keyword>
<keyword evidence="3 4" id="KW-0539">Nucleus</keyword>
<protein>
    <submittedName>
        <fullName evidence="7">Homeobox protein abdominal-B</fullName>
    </submittedName>
</protein>
<proteinExistence type="inferred from homology"/>
<evidence type="ECO:0000256" key="5">
    <source>
        <dbReference type="SAM" id="MobiDB-lite"/>
    </source>
</evidence>
<dbReference type="PROSITE" id="PS50071">
    <property type="entry name" value="HOMEOBOX_2"/>
    <property type="match status" value="1"/>
</dbReference>
<name>G7YV04_CLOSI</name>
<keyword evidence="3 4" id="KW-0238">DNA-binding</keyword>
<dbReference type="EMBL" id="DF144377">
    <property type="protein sequence ID" value="GAA56784.1"/>
    <property type="molecule type" value="Genomic_DNA"/>
</dbReference>
<dbReference type="SMART" id="SM00389">
    <property type="entry name" value="HOX"/>
    <property type="match status" value="1"/>
</dbReference>
<dbReference type="GO" id="GO:0000978">
    <property type="term" value="F:RNA polymerase II cis-regulatory region sequence-specific DNA binding"/>
    <property type="evidence" value="ECO:0007669"/>
    <property type="project" value="TreeGrafter"/>
</dbReference>
<evidence type="ECO:0000313" key="7">
    <source>
        <dbReference type="EMBL" id="GAA56784.1"/>
    </source>
</evidence>
<feature type="DNA-binding region" description="Homeobox" evidence="3">
    <location>
        <begin position="568"/>
        <end position="613"/>
    </location>
</feature>
<dbReference type="Gene3D" id="1.10.10.60">
    <property type="entry name" value="Homeodomain-like"/>
    <property type="match status" value="1"/>
</dbReference>
<dbReference type="GO" id="GO:0000981">
    <property type="term" value="F:DNA-binding transcription factor activity, RNA polymerase II-specific"/>
    <property type="evidence" value="ECO:0007669"/>
    <property type="project" value="TreeGrafter"/>
</dbReference>
<dbReference type="Pfam" id="PF00046">
    <property type="entry name" value="Homeodomain"/>
    <property type="match status" value="1"/>
</dbReference>
<evidence type="ECO:0000313" key="8">
    <source>
        <dbReference type="Proteomes" id="UP000008909"/>
    </source>
</evidence>
<dbReference type="PANTHER" id="PTHR45874:SF4">
    <property type="entry name" value="HOMEOBOX PROTEIN ABDOMINAL-B"/>
    <property type="match status" value="1"/>
</dbReference>
<evidence type="ECO:0000256" key="2">
    <source>
        <dbReference type="ARBA" id="ARBA00006317"/>
    </source>
</evidence>
<dbReference type="AlphaFoldDB" id="G7YV04"/>
<dbReference type="SUPFAM" id="SSF46689">
    <property type="entry name" value="Homeodomain-like"/>
    <property type="match status" value="1"/>
</dbReference>
<feature type="compositionally biased region" description="Polar residues" evidence="5">
    <location>
        <begin position="139"/>
        <end position="157"/>
    </location>
</feature>
<dbReference type="InterPro" id="IPR046333">
    <property type="entry name" value="HXA10/ABDB-like"/>
</dbReference>
<evidence type="ECO:0000256" key="4">
    <source>
        <dbReference type="RuleBase" id="RU000682"/>
    </source>
</evidence>
<keyword evidence="3 4" id="KW-0371">Homeobox</keyword>
<dbReference type="InterPro" id="IPR001356">
    <property type="entry name" value="HD"/>
</dbReference>
<dbReference type="CDD" id="cd00086">
    <property type="entry name" value="homeodomain"/>
    <property type="match status" value="1"/>
</dbReference>
<sequence length="722" mass="79717">MDVSGNCVAHANPPTLDISLDAPWYTDTGKNRSRGYSRPEEQKHALVPTSVLEQSLEKVDFTGGVFYQLSPETNLHPVPTSTVSYNTKIEAVTPTLQVNYSGERTQDNQLYAHGITGAVPPGRTPIGTNNPTKSEESPLHSNSTQIPVSFPSISPTMDLSAPQPGSLDLSSNARPPSPGILQHSVTGKISAENENIQRGSYSFNQLIHPTSPSALLRSEYKLDSVKLKVNESNLSSSPKTFIGAHASKKSQDDTEIKYPTLVHSAEPYPALINVGIHDPVLPYLTSTCGIPAHLSCPQSNSPPPAHTSQTTHLNGLLNDASSGCPGFMGLSRYTTSSVYAEGDKPEANPFQFMFNQTLETNRPTSELDGDPLSMSLPMISLSQQTQYSGGSNESHFPLRLSNFPLFGSSNTRNAPPSNLGPQTLHPNNLVYPFPPSTGLCDEYGTDGEHTGAAFVGCRLKPGSIYQTAMHQLSFDVVRLSHNCKLGISKEALVCSLCELFGCASVQSRIVVYEQMCSRDTLVNFCENFPFTRTRAGKTTLVMRIITCRSYLTNRYVLFAVFGSTEARSRKKRKPYTRYQTMVLENEFLGNAYITRQKRWEISCKLNLTERQLGEDKRKHVNADAFFFKDNFTLDFMATNSHQKGEDTCFQSASFKEFLHRRKLGGKQPDVRASSVRSTRMRCSSECTPTWLCWQPGPKYFPKQGGTYYASTILTERNDNLDG</sequence>
<evidence type="ECO:0000256" key="3">
    <source>
        <dbReference type="PROSITE-ProRule" id="PRU00108"/>
    </source>
</evidence>
<dbReference type="InterPro" id="IPR009057">
    <property type="entry name" value="Homeodomain-like_sf"/>
</dbReference>
<reference key="2">
    <citation type="submission" date="2011-10" db="EMBL/GenBank/DDBJ databases">
        <title>The genome and transcriptome sequence of Clonorchis sinensis provide insights into the carcinogenic liver fluke.</title>
        <authorList>
            <person name="Wang X."/>
            <person name="Huang Y."/>
            <person name="Chen W."/>
            <person name="Liu H."/>
            <person name="Guo L."/>
            <person name="Chen Y."/>
            <person name="Luo F."/>
            <person name="Zhou W."/>
            <person name="Sun J."/>
            <person name="Mao Q."/>
            <person name="Liang P."/>
            <person name="Zhou C."/>
            <person name="Tian Y."/>
            <person name="Men J."/>
            <person name="Lv X."/>
            <person name="Huang L."/>
            <person name="Zhou J."/>
            <person name="Hu Y."/>
            <person name="Li R."/>
            <person name="Zhang F."/>
            <person name="Lei H."/>
            <person name="Li X."/>
            <person name="Hu X."/>
            <person name="Liang C."/>
            <person name="Xu J."/>
            <person name="Wu Z."/>
            <person name="Yu X."/>
        </authorList>
    </citation>
    <scope>NUCLEOTIDE SEQUENCE</scope>
    <source>
        <strain>Henan</strain>
    </source>
</reference>
<reference evidence="7" key="1">
    <citation type="journal article" date="2011" name="Genome Biol.">
        <title>The draft genome of the carcinogenic human liver fluke Clonorchis sinensis.</title>
        <authorList>
            <person name="Wang X."/>
            <person name="Chen W."/>
            <person name="Huang Y."/>
            <person name="Sun J."/>
            <person name="Men J."/>
            <person name="Liu H."/>
            <person name="Luo F."/>
            <person name="Guo L."/>
            <person name="Lv X."/>
            <person name="Deng C."/>
            <person name="Zhou C."/>
            <person name="Fan Y."/>
            <person name="Li X."/>
            <person name="Huang L."/>
            <person name="Hu Y."/>
            <person name="Liang C."/>
            <person name="Hu X."/>
            <person name="Xu J."/>
            <person name="Yu X."/>
        </authorList>
    </citation>
    <scope>NUCLEOTIDE SEQUENCE [LARGE SCALE GENOMIC DNA]</scope>
    <source>
        <strain evidence="7">Henan</strain>
    </source>
</reference>
<evidence type="ECO:0000256" key="1">
    <source>
        <dbReference type="ARBA" id="ARBA00004123"/>
    </source>
</evidence>
<dbReference type="Proteomes" id="UP000008909">
    <property type="component" value="Unassembled WGS sequence"/>
</dbReference>
<comment type="similarity">
    <text evidence="2">Belongs to the Abd-B homeobox family.</text>
</comment>